<comment type="subcellular location">
    <subcellularLocation>
        <location evidence="6">Nucleus</location>
    </subcellularLocation>
</comment>
<dbReference type="OrthoDB" id="28413at2759"/>
<dbReference type="GO" id="GO:1990838">
    <property type="term" value="F:poly(U)-specific exoribonuclease activity, producing 3' uridine cyclic phosphate ends"/>
    <property type="evidence" value="ECO:0007669"/>
    <property type="project" value="UniProtKB-UniRule"/>
</dbReference>
<keyword evidence="8" id="KW-1185">Reference proteome</keyword>
<evidence type="ECO:0000256" key="1">
    <source>
        <dbReference type="ARBA" id="ARBA00022722"/>
    </source>
</evidence>
<dbReference type="EC" id="3.1.4.-" evidence="6"/>
<organism evidence="7 8">
    <name type="scientific">Psylliodes chrysocephalus</name>
    <dbReference type="NCBI Taxonomy" id="3402493"/>
    <lineage>
        <taxon>Eukaryota</taxon>
        <taxon>Metazoa</taxon>
        <taxon>Ecdysozoa</taxon>
        <taxon>Arthropoda</taxon>
        <taxon>Hexapoda</taxon>
        <taxon>Insecta</taxon>
        <taxon>Pterygota</taxon>
        <taxon>Neoptera</taxon>
        <taxon>Endopterygota</taxon>
        <taxon>Coleoptera</taxon>
        <taxon>Polyphaga</taxon>
        <taxon>Cucujiformia</taxon>
        <taxon>Chrysomeloidea</taxon>
        <taxon>Chrysomelidae</taxon>
        <taxon>Galerucinae</taxon>
        <taxon>Alticini</taxon>
        <taxon>Psylliodes</taxon>
    </lineage>
</organism>
<keyword evidence="1 6" id="KW-0540">Nuclease</keyword>
<keyword evidence="3" id="KW-0456">Lyase</keyword>
<dbReference type="AlphaFoldDB" id="A0A9P0GDC9"/>
<gene>
    <name evidence="7" type="ORF">PSYICH_LOCUS7497</name>
</gene>
<evidence type="ECO:0000256" key="2">
    <source>
        <dbReference type="ARBA" id="ARBA00022801"/>
    </source>
</evidence>
<dbReference type="PANTHER" id="PTHR13522:SF3">
    <property type="entry name" value="U6 SNRNA PHOSPHODIESTERASE 1"/>
    <property type="match status" value="1"/>
</dbReference>
<name>A0A9P0GDC9_9CUCU</name>
<comment type="function">
    <text evidence="6">Phosphodiesterase responsible for the U6 snRNA 3' end processing. Acts as an exoribonuclease (RNase) responsible for trimming the poly(U) tract of the last nucleotides in the pre-U6 snRNA molecule, leading to the formation of mature U6 snRNA.</text>
</comment>
<reference evidence="7" key="1">
    <citation type="submission" date="2022-01" db="EMBL/GenBank/DDBJ databases">
        <authorList>
            <person name="King R."/>
        </authorList>
    </citation>
    <scope>NUCLEOTIDE SEQUENCE</scope>
</reference>
<dbReference type="EMBL" id="OV651814">
    <property type="protein sequence ID" value="CAH1105710.1"/>
    <property type="molecule type" value="Genomic_DNA"/>
</dbReference>
<evidence type="ECO:0000256" key="3">
    <source>
        <dbReference type="ARBA" id="ARBA00023239"/>
    </source>
</evidence>
<evidence type="ECO:0000256" key="4">
    <source>
        <dbReference type="ARBA" id="ARBA00023242"/>
    </source>
</evidence>
<dbReference type="Gene3D" id="3.90.1140.10">
    <property type="entry name" value="Cyclic phosphodiesterase"/>
    <property type="match status" value="1"/>
</dbReference>
<dbReference type="PANTHER" id="PTHR13522">
    <property type="entry name" value="U6 SNRNA PHOSPHODIESTERASE 1"/>
    <property type="match status" value="1"/>
</dbReference>
<dbReference type="InterPro" id="IPR027521">
    <property type="entry name" value="Usb1"/>
</dbReference>
<keyword evidence="4 6" id="KW-0539">Nucleus</keyword>
<evidence type="ECO:0000256" key="6">
    <source>
        <dbReference type="HAMAP-Rule" id="MF_03040"/>
    </source>
</evidence>
<comment type="similarity">
    <text evidence="6">Belongs to the 2H phosphoesterase superfamily. USB1 family.</text>
</comment>
<sequence>MFNNKGALSLLNDYGGESSDDDVPGPRVSTKRTFKEDNETVSFKKRLPIPEILLKNDIDTENHIDDPSLHGGRKRSFAHERGNWATYVYISLEQQDGVKDLATEILKCVPKNINLNTTDDFHISLTKTVILRHHWITPFVDTIKLRTNCFNKFMILFSNLLRIYCNEERTRTFIGLQIRSGYDSLIKLVGVMNECLEEFKLPPFYEDPSFHMSIAWCVGDLEEELNEILPELNSKLLDLMDTYSQDNWYIYVNSILCKSGNKCFKFELT</sequence>
<keyword evidence="2 6" id="KW-0378">Hydrolase</keyword>
<dbReference type="FunFam" id="3.90.1140.10:FF:000002">
    <property type="entry name" value="U6 snRNA phosphodiesterase"/>
    <property type="match status" value="1"/>
</dbReference>
<protein>
    <recommendedName>
        <fullName evidence="6">U6 snRNA phosphodiesterase</fullName>
        <ecNumber evidence="6">3.1.4.-</ecNumber>
    </recommendedName>
</protein>
<feature type="active site" description="Proton donor/acceptor" evidence="6">
    <location>
        <position position="122"/>
    </location>
</feature>
<evidence type="ECO:0000256" key="5">
    <source>
        <dbReference type="ARBA" id="ARBA00029300"/>
    </source>
</evidence>
<dbReference type="GO" id="GO:0034477">
    <property type="term" value="P:U6 snRNA 3'-end processing"/>
    <property type="evidence" value="ECO:0007669"/>
    <property type="project" value="UniProtKB-UniRule"/>
</dbReference>
<dbReference type="HAMAP" id="MF_03040">
    <property type="entry name" value="USB1"/>
    <property type="match status" value="1"/>
</dbReference>
<dbReference type="GO" id="GO:0016829">
    <property type="term" value="F:lyase activity"/>
    <property type="evidence" value="ECO:0007669"/>
    <property type="project" value="UniProtKB-KW"/>
</dbReference>
<dbReference type="Proteomes" id="UP001153636">
    <property type="component" value="Chromosome 2"/>
</dbReference>
<dbReference type="GO" id="GO:0005634">
    <property type="term" value="C:nucleus"/>
    <property type="evidence" value="ECO:0007669"/>
    <property type="project" value="UniProtKB-SubCell"/>
</dbReference>
<proteinExistence type="inferred from homology"/>
<comment type="catalytic activity">
    <reaction evidence="5">
        <text>a 3'-end uridylyl-uridine-RNA = a 3'-end 2',3'-cyclophospho-uridine-RNA + uridine</text>
        <dbReference type="Rhea" id="RHEA:46052"/>
        <dbReference type="Rhea" id="RHEA-COMP:17384"/>
        <dbReference type="Rhea" id="RHEA-COMP:17385"/>
        <dbReference type="ChEBI" id="CHEBI:16704"/>
        <dbReference type="ChEBI" id="CHEBI:85643"/>
        <dbReference type="ChEBI" id="CHEBI:85644"/>
    </reaction>
    <physiologicalReaction direction="left-to-right" evidence="5">
        <dbReference type="Rhea" id="RHEA:46053"/>
    </physiologicalReaction>
</comment>
<evidence type="ECO:0000313" key="8">
    <source>
        <dbReference type="Proteomes" id="UP001153636"/>
    </source>
</evidence>
<evidence type="ECO:0000313" key="7">
    <source>
        <dbReference type="EMBL" id="CAH1105710.1"/>
    </source>
</evidence>
<dbReference type="Pfam" id="PF09749">
    <property type="entry name" value="HVSL"/>
    <property type="match status" value="1"/>
</dbReference>
<feature type="active site" description="Proton donor/acceptor" evidence="6">
    <location>
        <position position="211"/>
    </location>
</feature>
<accession>A0A9P0GDC9</accession>